<comment type="caution">
    <text evidence="1">The sequence shown here is derived from an EMBL/GenBank/DDBJ whole genome shotgun (WGS) entry which is preliminary data.</text>
</comment>
<keyword evidence="2" id="KW-1185">Reference proteome</keyword>
<sequence>MKHKRNIFGQSILKELRKQSEDINLSSEDGLKQINLNDDVDKFLETEMLNQSGIDLREPVAPKNKRDENEPLLVKVKAVQVWALKKSEKVMMELDADGQGRDNGSNLFVRFLGQVARRIRFCPISIKIWDKMTEDNKKTVGIY</sequence>
<organism evidence="1 2">
    <name type="scientific">Arachis hypogaea</name>
    <name type="common">Peanut</name>
    <dbReference type="NCBI Taxonomy" id="3818"/>
    <lineage>
        <taxon>Eukaryota</taxon>
        <taxon>Viridiplantae</taxon>
        <taxon>Streptophyta</taxon>
        <taxon>Embryophyta</taxon>
        <taxon>Tracheophyta</taxon>
        <taxon>Spermatophyta</taxon>
        <taxon>Magnoliopsida</taxon>
        <taxon>eudicotyledons</taxon>
        <taxon>Gunneridae</taxon>
        <taxon>Pentapetalae</taxon>
        <taxon>rosids</taxon>
        <taxon>fabids</taxon>
        <taxon>Fabales</taxon>
        <taxon>Fabaceae</taxon>
        <taxon>Papilionoideae</taxon>
        <taxon>50 kb inversion clade</taxon>
        <taxon>dalbergioids sensu lato</taxon>
        <taxon>Dalbergieae</taxon>
        <taxon>Pterocarpus clade</taxon>
        <taxon>Arachis</taxon>
    </lineage>
</organism>
<protein>
    <submittedName>
        <fullName evidence="1">Uncharacterized protein</fullName>
    </submittedName>
</protein>
<gene>
    <name evidence="1" type="ORF">Ahy_B10g105100</name>
</gene>
<name>A0A444X7L3_ARAHY</name>
<dbReference type="Proteomes" id="UP000289738">
    <property type="component" value="Chromosome B10"/>
</dbReference>
<proteinExistence type="predicted"/>
<dbReference type="EMBL" id="SDMP01000020">
    <property type="protein sequence ID" value="RYQ85533.1"/>
    <property type="molecule type" value="Genomic_DNA"/>
</dbReference>
<evidence type="ECO:0000313" key="1">
    <source>
        <dbReference type="EMBL" id="RYQ85533.1"/>
    </source>
</evidence>
<accession>A0A444X7L3</accession>
<evidence type="ECO:0000313" key="2">
    <source>
        <dbReference type="Proteomes" id="UP000289738"/>
    </source>
</evidence>
<reference evidence="1 2" key="1">
    <citation type="submission" date="2019-01" db="EMBL/GenBank/DDBJ databases">
        <title>Sequencing of cultivated peanut Arachis hypogaea provides insights into genome evolution and oil improvement.</title>
        <authorList>
            <person name="Chen X."/>
        </authorList>
    </citation>
    <scope>NUCLEOTIDE SEQUENCE [LARGE SCALE GENOMIC DNA]</scope>
    <source>
        <strain evidence="2">cv. Fuhuasheng</strain>
        <tissue evidence="1">Leaves</tissue>
    </source>
</reference>
<dbReference type="AlphaFoldDB" id="A0A444X7L3"/>